<evidence type="ECO:0000313" key="2">
    <source>
        <dbReference type="EMBL" id="RAI40647.1"/>
    </source>
</evidence>
<comment type="caution">
    <text evidence="2">The sequence shown here is derived from an EMBL/GenBank/DDBJ whole genome shotgun (WGS) entry which is preliminary data.</text>
</comment>
<keyword evidence="2" id="KW-0378">Hydrolase</keyword>
<accession>A0A327KQU2</accession>
<name>A0A327KQU2_9BRAD</name>
<keyword evidence="3" id="KW-1185">Reference proteome</keyword>
<dbReference type="GO" id="GO:0016787">
    <property type="term" value="F:hydrolase activity"/>
    <property type="evidence" value="ECO:0007669"/>
    <property type="project" value="UniProtKB-KW"/>
</dbReference>
<dbReference type="InterPro" id="IPR029058">
    <property type="entry name" value="AB_hydrolase_fold"/>
</dbReference>
<evidence type="ECO:0000259" key="1">
    <source>
        <dbReference type="Pfam" id="PF12697"/>
    </source>
</evidence>
<dbReference type="RefSeq" id="WP_111356168.1">
    <property type="nucleotide sequence ID" value="NZ_NHSK01000062.1"/>
</dbReference>
<feature type="domain" description="AB hydrolase-1" evidence="1">
    <location>
        <begin position="57"/>
        <end position="297"/>
    </location>
</feature>
<sequence length="331" mass="35185">MTELRDAPPPPSPSACPHPKLCFERDGHDWPNRPTSRFVTAGGLTWHVQEAGRGPVLLLLHGTGSATHSWRDLLPLLADHYTVVAPDLPGHGFTQTPPAGRLSLDGMAEDLATLLQALGRTPAIVAGHSAGAAVLARLCLDDRIAPLALVGLNAAMLPIGGLAGRLLTPFARMLASSHAVPRLFARFAASDRFVEKMITDTGSAADPAGITYYGRLTRNPGHVAAAVRMMANWRLPPLARDLPRLKPRLVLVCGGNDKTIAPKDAGRVHAMVPGSTVITLPGLGHLAHEENPQETAAILVRIGREVGVLPRIHAVRSWVRQVEDAPPLAAE</sequence>
<dbReference type="SUPFAM" id="SSF53474">
    <property type="entry name" value="alpha/beta-Hydrolases"/>
    <property type="match status" value="1"/>
</dbReference>
<dbReference type="PANTHER" id="PTHR43689">
    <property type="entry name" value="HYDROLASE"/>
    <property type="match status" value="1"/>
</dbReference>
<dbReference type="Gene3D" id="3.40.50.1820">
    <property type="entry name" value="alpha/beta hydrolase"/>
    <property type="match status" value="1"/>
</dbReference>
<dbReference type="PRINTS" id="PR00111">
    <property type="entry name" value="ABHYDROLASE"/>
</dbReference>
<dbReference type="PANTHER" id="PTHR43689:SF8">
    <property type="entry name" value="ALPHA_BETA-HYDROLASES SUPERFAMILY PROTEIN"/>
    <property type="match status" value="1"/>
</dbReference>
<dbReference type="AlphaFoldDB" id="A0A327KQU2"/>
<dbReference type="EMBL" id="NPEU01000036">
    <property type="protein sequence ID" value="RAI40647.1"/>
    <property type="molecule type" value="Genomic_DNA"/>
</dbReference>
<dbReference type="InterPro" id="IPR017497">
    <property type="entry name" value="BchO"/>
</dbReference>
<dbReference type="InterPro" id="IPR000073">
    <property type="entry name" value="AB_hydrolase_1"/>
</dbReference>
<protein>
    <submittedName>
        <fullName evidence="2">Alpha/beta hydrolase</fullName>
    </submittedName>
</protein>
<evidence type="ECO:0000313" key="3">
    <source>
        <dbReference type="Proteomes" id="UP000248863"/>
    </source>
</evidence>
<dbReference type="Pfam" id="PF12697">
    <property type="entry name" value="Abhydrolase_6"/>
    <property type="match status" value="1"/>
</dbReference>
<gene>
    <name evidence="2" type="ORF">CH338_05685</name>
</gene>
<dbReference type="NCBIfam" id="TIGR03056">
    <property type="entry name" value="bchO_mg_che_rel"/>
    <property type="match status" value="1"/>
</dbReference>
<proteinExistence type="predicted"/>
<reference evidence="2 3" key="1">
    <citation type="submission" date="2017-07" db="EMBL/GenBank/DDBJ databases">
        <title>Draft Genome Sequences of Select Purple Nonsulfur Bacteria.</title>
        <authorList>
            <person name="Lasarre B."/>
            <person name="Mckinlay J.B."/>
        </authorList>
    </citation>
    <scope>NUCLEOTIDE SEQUENCE [LARGE SCALE GENOMIC DNA]</scope>
    <source>
        <strain evidence="2 3">DSM 11907</strain>
    </source>
</reference>
<dbReference type="OrthoDB" id="9799612at2"/>
<dbReference type="Proteomes" id="UP000248863">
    <property type="component" value="Unassembled WGS sequence"/>
</dbReference>
<organism evidence="2 3">
    <name type="scientific">Rhodoplanes elegans</name>
    <dbReference type="NCBI Taxonomy" id="29408"/>
    <lineage>
        <taxon>Bacteria</taxon>
        <taxon>Pseudomonadati</taxon>
        <taxon>Pseudomonadota</taxon>
        <taxon>Alphaproteobacteria</taxon>
        <taxon>Hyphomicrobiales</taxon>
        <taxon>Nitrobacteraceae</taxon>
        <taxon>Rhodoplanes</taxon>
    </lineage>
</organism>